<dbReference type="RefSeq" id="XP_018712730.1">
    <property type="nucleotide sequence ID" value="XM_018857281.1"/>
</dbReference>
<keyword evidence="2" id="KW-0812">Transmembrane</keyword>
<reference evidence="3 4" key="1">
    <citation type="submission" date="2016-05" db="EMBL/GenBank/DDBJ databases">
        <title>Comparative genomics of biotechnologically important yeasts.</title>
        <authorList>
            <consortium name="DOE Joint Genome Institute"/>
            <person name="Riley R."/>
            <person name="Haridas S."/>
            <person name="Wolfe K.H."/>
            <person name="Lopes M.R."/>
            <person name="Hittinger C.T."/>
            <person name="Goker M."/>
            <person name="Salamov A."/>
            <person name="Wisecaver J."/>
            <person name="Long T.M."/>
            <person name="Aerts A.L."/>
            <person name="Barry K."/>
            <person name="Choi C."/>
            <person name="Clum A."/>
            <person name="Coughlan A.Y."/>
            <person name="Deshpande S."/>
            <person name="Douglass A.P."/>
            <person name="Hanson S.J."/>
            <person name="Klenk H.-P."/>
            <person name="LaButti K."/>
            <person name="Lapidus A."/>
            <person name="Lindquist E."/>
            <person name="Lipzen A."/>
            <person name="Meier-kolthoff J.P."/>
            <person name="Ohm R.A."/>
            <person name="Otillar R.P."/>
            <person name="Pangilinan J."/>
            <person name="Peng Y."/>
            <person name="Rokas A."/>
            <person name="Rosa C.A."/>
            <person name="Scheuner C."/>
            <person name="Sibirny A.A."/>
            <person name="Slot J.C."/>
            <person name="Stielow J.B."/>
            <person name="Sun H."/>
            <person name="Kurtzman C.P."/>
            <person name="Blackwell M."/>
            <person name="Grigoriev I.V."/>
            <person name="Jeffries T.W."/>
        </authorList>
    </citation>
    <scope>NUCLEOTIDE SEQUENCE [LARGE SCALE GENOMIC DNA]</scope>
    <source>
        <strain evidence="3 4">NRRL YB-4993</strain>
    </source>
</reference>
<dbReference type="AlphaFoldDB" id="A0A1A0HDR9"/>
<keyword evidence="4" id="KW-1185">Reference proteome</keyword>
<dbReference type="GeneID" id="30030257"/>
<evidence type="ECO:0000256" key="2">
    <source>
        <dbReference type="SAM" id="Phobius"/>
    </source>
</evidence>
<dbReference type="Gene3D" id="2.60.120.260">
    <property type="entry name" value="Galactose-binding domain-like"/>
    <property type="match status" value="1"/>
</dbReference>
<accession>A0A1A0HDR9</accession>
<feature type="region of interest" description="Disordered" evidence="1">
    <location>
        <begin position="634"/>
        <end position="653"/>
    </location>
</feature>
<sequence>MTGFPNLPLTRGETDDDASIHLYSQVGPTKPLLKSKYDHQILSILSNSHSKVNKHAKTRNVKELNKTFSDFIYNSHQLSDSESEETVFESQSIVGHEIEKLKGENDIPTSRHLPFRSLIIPKWISTLAGFILGGIIIILVLLWGKNTAIVNSPSDLSSVTSRLLKVEDNVQVLHNLTTALDSQVDLIEVKQTNFITALKNDLDQIENSLFECEKSVSVGQKQYQALLTEIVEFRSTLNGLQVLEESPIDLKERLSAISENLATLTNTSNSLQEVKTAITHDLLLKLPEHVPVYIKNHKIHYIPEFHNFLHAFVEKYSTNSSQDWKSFVEGHGQDFENYLQTLVKKSHIELIAKSEIEKMLNLRLNMLDDKLTSLYTDVSRRIDLGLNISKVDVADAGNRIVLENLLDIVGKGSIKVNYADYNLGSRILGFLTTTGKDSSRHKSFARTAFLGWYDYFSSHGLRSPKNAKHNANNVLIDGGDYWQCEAKWCSIGIRLPSPIILTDFILTNPSMGRPKDLELPTSISIYIKPRSKAQASQLEKLVGYSGESNVNKYLAKYYKVVDIKMDDELLVEHVKFPLSLIQMKVSVRDIFVKLESSRGHTGVYNIKAYGLTELNAHRYSQEFESLVDKLQYNTGSTKENSEEGYTLEDDEYL</sequence>
<name>A0A1A0HDR9_9ASCO</name>
<protein>
    <recommendedName>
        <fullName evidence="5">SUN domain-containing protein</fullName>
    </recommendedName>
</protein>
<evidence type="ECO:0000313" key="3">
    <source>
        <dbReference type="EMBL" id="OBA22234.1"/>
    </source>
</evidence>
<evidence type="ECO:0000313" key="4">
    <source>
        <dbReference type="Proteomes" id="UP000092555"/>
    </source>
</evidence>
<dbReference type="STRING" id="869754.A0A1A0HDR9"/>
<dbReference type="Proteomes" id="UP000092555">
    <property type="component" value="Unassembled WGS sequence"/>
</dbReference>
<gene>
    <name evidence="3" type="ORF">METBIDRAFT_40496</name>
</gene>
<feature type="transmembrane region" description="Helical" evidence="2">
    <location>
        <begin position="123"/>
        <end position="144"/>
    </location>
</feature>
<organism evidence="3 4">
    <name type="scientific">Metschnikowia bicuspidata var. bicuspidata NRRL YB-4993</name>
    <dbReference type="NCBI Taxonomy" id="869754"/>
    <lineage>
        <taxon>Eukaryota</taxon>
        <taxon>Fungi</taxon>
        <taxon>Dikarya</taxon>
        <taxon>Ascomycota</taxon>
        <taxon>Saccharomycotina</taxon>
        <taxon>Pichiomycetes</taxon>
        <taxon>Metschnikowiaceae</taxon>
        <taxon>Metschnikowia</taxon>
    </lineage>
</organism>
<evidence type="ECO:0008006" key="5">
    <source>
        <dbReference type="Google" id="ProtNLM"/>
    </source>
</evidence>
<comment type="caution">
    <text evidence="3">The sequence shown here is derived from an EMBL/GenBank/DDBJ whole genome shotgun (WGS) entry which is preliminary data.</text>
</comment>
<dbReference type="EMBL" id="LXTC01000002">
    <property type="protein sequence ID" value="OBA22234.1"/>
    <property type="molecule type" value="Genomic_DNA"/>
</dbReference>
<keyword evidence="2" id="KW-0472">Membrane</keyword>
<keyword evidence="2" id="KW-1133">Transmembrane helix</keyword>
<dbReference type="OrthoDB" id="4093311at2759"/>
<proteinExistence type="predicted"/>
<evidence type="ECO:0000256" key="1">
    <source>
        <dbReference type="SAM" id="MobiDB-lite"/>
    </source>
</evidence>